<evidence type="ECO:0000313" key="4">
    <source>
        <dbReference type="Proteomes" id="UP000267029"/>
    </source>
</evidence>
<keyword evidence="4" id="KW-1185">Reference proteome</keyword>
<dbReference type="InterPro" id="IPR013783">
    <property type="entry name" value="Ig-like_fold"/>
</dbReference>
<dbReference type="InterPro" id="IPR003961">
    <property type="entry name" value="FN3_dom"/>
</dbReference>
<dbReference type="OrthoDB" id="6274362at2759"/>
<dbReference type="EMBL" id="UXSR01006527">
    <property type="protein sequence ID" value="VDD84531.1"/>
    <property type="molecule type" value="Genomic_DNA"/>
</dbReference>
<dbReference type="STRING" id="53468.A0A0R3URM8"/>
<feature type="domain" description="Fibronectin type-III" evidence="2">
    <location>
        <begin position="80"/>
        <end position="173"/>
    </location>
</feature>
<dbReference type="InterPro" id="IPR036116">
    <property type="entry name" value="FN3_sf"/>
</dbReference>
<gene>
    <name evidence="3" type="ORF">MCOS_LOCUS10534</name>
</gene>
<proteinExistence type="predicted"/>
<keyword evidence="1" id="KW-0677">Repeat</keyword>
<dbReference type="SUPFAM" id="SSF49265">
    <property type="entry name" value="Fibronectin type III"/>
    <property type="match status" value="2"/>
</dbReference>
<reference evidence="3 4" key="1">
    <citation type="submission" date="2018-10" db="EMBL/GenBank/DDBJ databases">
        <authorList>
            <consortium name="Pathogen Informatics"/>
        </authorList>
    </citation>
    <scope>NUCLEOTIDE SEQUENCE [LARGE SCALE GENOMIC DNA]</scope>
</reference>
<name>A0A0R3URM8_MESCO</name>
<dbReference type="PANTHER" id="PTHR46708">
    <property type="entry name" value="TENASCIN"/>
    <property type="match status" value="1"/>
</dbReference>
<protein>
    <recommendedName>
        <fullName evidence="2">Fibronectin type-III domain-containing protein</fullName>
    </recommendedName>
</protein>
<organism evidence="3 4">
    <name type="scientific">Mesocestoides corti</name>
    <name type="common">Flatworm</name>
    <dbReference type="NCBI Taxonomy" id="53468"/>
    <lineage>
        <taxon>Eukaryota</taxon>
        <taxon>Metazoa</taxon>
        <taxon>Spiralia</taxon>
        <taxon>Lophotrochozoa</taxon>
        <taxon>Platyhelminthes</taxon>
        <taxon>Cestoda</taxon>
        <taxon>Eucestoda</taxon>
        <taxon>Cyclophyllidea</taxon>
        <taxon>Mesocestoididae</taxon>
        <taxon>Mesocestoides</taxon>
    </lineage>
</organism>
<dbReference type="AlphaFoldDB" id="A0A0R3URM8"/>
<dbReference type="Gene3D" id="2.60.40.10">
    <property type="entry name" value="Immunoglobulins"/>
    <property type="match status" value="3"/>
</dbReference>
<dbReference type="PROSITE" id="PS50853">
    <property type="entry name" value="FN3"/>
    <property type="match status" value="3"/>
</dbReference>
<sequence length="309" mass="33352">MKVSWEHPSITTGIAKYTATVKTKEDKSCETTNDVTTCNISSLEPSTEYTVVVKSCDISNGEKQICSTVVEKSDYTKPSAPTGVKVTAKSDTSLEVTWTPASTRTTSYDYSVYIKSSEIHHCGPHTTETSCTITSLSPYTAYSVVARSCFKPTGNDERICDDAEEVSDHTLPSAPVNLRLQAVTSTTVEASWSCLQEDNGPEPFLYTLSTSDGQSCSGSCTSGHVSCTVKNLLGNTPYNLTVKACDRNSPPRCSSPSTELSACTKSKRECVLLVLLEKGINPCCTDYSKSVRFANQISVGWCVLGKSIQ</sequence>
<dbReference type="Proteomes" id="UP000267029">
    <property type="component" value="Unassembled WGS sequence"/>
</dbReference>
<accession>A0A0R3URM8</accession>
<evidence type="ECO:0000256" key="1">
    <source>
        <dbReference type="ARBA" id="ARBA00022737"/>
    </source>
</evidence>
<dbReference type="Pfam" id="PF00041">
    <property type="entry name" value="fn3"/>
    <property type="match status" value="3"/>
</dbReference>
<dbReference type="PANTHER" id="PTHR46708:SF2">
    <property type="entry name" value="FIBRONECTIN TYPE-III DOMAIN-CONTAINING PROTEIN"/>
    <property type="match status" value="1"/>
</dbReference>
<dbReference type="InterPro" id="IPR050991">
    <property type="entry name" value="ECM_Regulatory_Proteins"/>
</dbReference>
<feature type="domain" description="Fibronectin type-III" evidence="2">
    <location>
        <begin position="1"/>
        <end position="79"/>
    </location>
</feature>
<feature type="domain" description="Fibronectin type-III" evidence="2">
    <location>
        <begin position="174"/>
        <end position="267"/>
    </location>
</feature>
<evidence type="ECO:0000259" key="2">
    <source>
        <dbReference type="PROSITE" id="PS50853"/>
    </source>
</evidence>
<dbReference type="SMART" id="SM00060">
    <property type="entry name" value="FN3"/>
    <property type="match status" value="2"/>
</dbReference>
<evidence type="ECO:0000313" key="3">
    <source>
        <dbReference type="EMBL" id="VDD84531.1"/>
    </source>
</evidence>
<dbReference type="CDD" id="cd00063">
    <property type="entry name" value="FN3"/>
    <property type="match status" value="2"/>
</dbReference>